<sequence>MAATSLTACTKDEVAPDTLVFGQFYGECAGERCIEIYQLTPRARTLAEDTQDKYPSFTSPYQGQFVARSATDYAKVSDLPDLIPAKLLAESAHVIGQPDAGDWGGYYVELNDHGTRRFWLIDTQKQNIPAYLHPLVDTLQSRIAQLQ</sequence>
<protein>
    <recommendedName>
        <fullName evidence="3">Lipoprotein</fullName>
    </recommendedName>
</protein>
<dbReference type="EMBL" id="BMGS01000001">
    <property type="protein sequence ID" value="GGG31426.1"/>
    <property type="molecule type" value="Genomic_DNA"/>
</dbReference>
<accession>A0ABQ1WI94</accession>
<proteinExistence type="predicted"/>
<comment type="caution">
    <text evidence="1">The sequence shown here is derived from an EMBL/GenBank/DDBJ whole genome shotgun (WGS) entry which is preliminary data.</text>
</comment>
<dbReference type="Proteomes" id="UP000601361">
    <property type="component" value="Unassembled WGS sequence"/>
</dbReference>
<evidence type="ECO:0000313" key="2">
    <source>
        <dbReference type="Proteomes" id="UP000601361"/>
    </source>
</evidence>
<name>A0ABQ1WI94_9BACT</name>
<dbReference type="RefSeq" id="WP_188556223.1">
    <property type="nucleotide sequence ID" value="NZ_BMGS01000001.1"/>
</dbReference>
<evidence type="ECO:0000313" key="1">
    <source>
        <dbReference type="EMBL" id="GGG31426.1"/>
    </source>
</evidence>
<keyword evidence="2" id="KW-1185">Reference proteome</keyword>
<reference evidence="2" key="1">
    <citation type="journal article" date="2019" name="Int. J. Syst. Evol. Microbiol.">
        <title>The Global Catalogue of Microorganisms (GCM) 10K type strain sequencing project: providing services to taxonomists for standard genome sequencing and annotation.</title>
        <authorList>
            <consortium name="The Broad Institute Genomics Platform"/>
            <consortium name="The Broad Institute Genome Sequencing Center for Infectious Disease"/>
            <person name="Wu L."/>
            <person name="Ma J."/>
        </authorList>
    </citation>
    <scope>NUCLEOTIDE SEQUENCE [LARGE SCALE GENOMIC DNA]</scope>
    <source>
        <strain evidence="2">CGMCC 1.12990</strain>
    </source>
</reference>
<organism evidence="1 2">
    <name type="scientific">Hymenobacter glacieicola</name>
    <dbReference type="NCBI Taxonomy" id="1562124"/>
    <lineage>
        <taxon>Bacteria</taxon>
        <taxon>Pseudomonadati</taxon>
        <taxon>Bacteroidota</taxon>
        <taxon>Cytophagia</taxon>
        <taxon>Cytophagales</taxon>
        <taxon>Hymenobacteraceae</taxon>
        <taxon>Hymenobacter</taxon>
    </lineage>
</organism>
<gene>
    <name evidence="1" type="ORF">GCM10011378_05010</name>
</gene>
<evidence type="ECO:0008006" key="3">
    <source>
        <dbReference type="Google" id="ProtNLM"/>
    </source>
</evidence>